<comment type="caution">
    <text evidence="2">The sequence shown here is derived from an EMBL/GenBank/DDBJ whole genome shotgun (WGS) entry which is preliminary data.</text>
</comment>
<reference evidence="2 3" key="1">
    <citation type="submission" date="2016-08" db="EMBL/GenBank/DDBJ databases">
        <authorList>
            <consortium name="Lentinula edodes genome sequencing consortium"/>
            <person name="Sakamoto Y."/>
            <person name="Nakade K."/>
            <person name="Sato S."/>
            <person name="Yoshida Y."/>
            <person name="Miyazaki K."/>
            <person name="Natsume S."/>
            <person name="Konno N."/>
        </authorList>
    </citation>
    <scope>NUCLEOTIDE SEQUENCE [LARGE SCALE GENOMIC DNA]</scope>
    <source>
        <strain evidence="2 3">NBRC 111202</strain>
    </source>
</reference>
<dbReference type="EMBL" id="BDGU01000001">
    <property type="protein sequence ID" value="GAV98638.1"/>
    <property type="molecule type" value="Genomic_DNA"/>
</dbReference>
<dbReference type="GO" id="GO:0003677">
    <property type="term" value="F:DNA binding"/>
    <property type="evidence" value="ECO:0007669"/>
    <property type="project" value="InterPro"/>
</dbReference>
<keyword evidence="3" id="KW-1185">Reference proteome</keyword>
<protein>
    <submittedName>
        <fullName evidence="2">Tyrosine recombinase</fullName>
    </submittedName>
</protein>
<reference evidence="2 3" key="2">
    <citation type="submission" date="2017-02" db="EMBL/GenBank/DDBJ databases">
        <title>A genome survey and senescence transcriptome analysis in Lentinula edodes.</title>
        <authorList>
            <person name="Sakamoto Y."/>
            <person name="Nakade K."/>
            <person name="Sato S."/>
            <person name="Yoshida Y."/>
            <person name="Miyazaki K."/>
            <person name="Natsume S."/>
            <person name="Konno N."/>
        </authorList>
    </citation>
    <scope>NUCLEOTIDE SEQUENCE [LARGE SCALE GENOMIC DNA]</scope>
    <source>
        <strain evidence="2 3">NBRC 111202</strain>
    </source>
</reference>
<dbReference type="GO" id="GO:0015074">
    <property type="term" value="P:DNA integration"/>
    <property type="evidence" value="ECO:0007669"/>
    <property type="project" value="InterPro"/>
</dbReference>
<name>A0A1Q3DV47_LENED</name>
<dbReference type="STRING" id="5353.A0A1Q3DV47"/>
<dbReference type="Proteomes" id="UP000188533">
    <property type="component" value="Unassembled WGS sequence"/>
</dbReference>
<dbReference type="InterPro" id="IPR013762">
    <property type="entry name" value="Integrase-like_cat_sf"/>
</dbReference>
<gene>
    <name evidence="2" type="ORF">LENED_000027</name>
</gene>
<dbReference type="InterPro" id="IPR011010">
    <property type="entry name" value="DNA_brk_join_enz"/>
</dbReference>
<dbReference type="PANTHER" id="PTHR34605">
    <property type="entry name" value="PHAGE_INTEGRASE DOMAIN-CONTAINING PROTEIN"/>
    <property type="match status" value="1"/>
</dbReference>
<proteinExistence type="predicted"/>
<evidence type="ECO:0000313" key="2">
    <source>
        <dbReference type="EMBL" id="GAV98638.1"/>
    </source>
</evidence>
<sequence>MAGNFAGASVKNYVHGLRAWHIIHGVEWNIDKASFDTIIHGAERLQPDRARRKKRVPFTPDHISKLLQDLDPTNPFDVACGACLTTSFYCAARVGELTVPNLNDFSPNVHITPANVSTATDRNGFQTTIIHIPRTKSNQLEGEDLYFSKQLGSTDPDSWFRNHREVNTPGPSDHLFSYRYRATRRPLTKSAFLQRVNKAAKNQGLPVLQGHGIRIGATLEYLLRGVPFDAVRVIGRWKSDAFILYLRKHAEIMAPYMQPELHQDFIRYTMPPVQCECSPPTRVSTVARCVVHSYLLGIAADRAYLLRTSLSAGTRRPSAFSQRAELAVKDT</sequence>
<dbReference type="SUPFAM" id="SSF56349">
    <property type="entry name" value="DNA breaking-rejoining enzymes"/>
    <property type="match status" value="1"/>
</dbReference>
<dbReference type="GO" id="GO:0006310">
    <property type="term" value="P:DNA recombination"/>
    <property type="evidence" value="ECO:0007669"/>
    <property type="project" value="UniProtKB-KW"/>
</dbReference>
<accession>A0A1Q3DV47</accession>
<dbReference type="InterPro" id="IPR052925">
    <property type="entry name" value="Phage_Integrase-like_Recomb"/>
</dbReference>
<organism evidence="2 3">
    <name type="scientific">Lentinula edodes</name>
    <name type="common">Shiitake mushroom</name>
    <name type="synonym">Lentinus edodes</name>
    <dbReference type="NCBI Taxonomy" id="5353"/>
    <lineage>
        <taxon>Eukaryota</taxon>
        <taxon>Fungi</taxon>
        <taxon>Dikarya</taxon>
        <taxon>Basidiomycota</taxon>
        <taxon>Agaricomycotina</taxon>
        <taxon>Agaricomycetes</taxon>
        <taxon>Agaricomycetidae</taxon>
        <taxon>Agaricales</taxon>
        <taxon>Marasmiineae</taxon>
        <taxon>Omphalotaceae</taxon>
        <taxon>Lentinula</taxon>
    </lineage>
</organism>
<dbReference type="PANTHER" id="PTHR34605:SF3">
    <property type="entry name" value="P CELL-TYPE AGGLUTINATION PROTEIN MAP4-LIKE-RELATED"/>
    <property type="match status" value="1"/>
</dbReference>
<dbReference type="Gene3D" id="1.10.443.10">
    <property type="entry name" value="Intergrase catalytic core"/>
    <property type="match status" value="1"/>
</dbReference>
<keyword evidence="1" id="KW-0233">DNA recombination</keyword>
<dbReference type="AlphaFoldDB" id="A0A1Q3DV47"/>
<evidence type="ECO:0000256" key="1">
    <source>
        <dbReference type="ARBA" id="ARBA00023172"/>
    </source>
</evidence>
<evidence type="ECO:0000313" key="3">
    <source>
        <dbReference type="Proteomes" id="UP000188533"/>
    </source>
</evidence>